<dbReference type="PROSITE" id="PS50158">
    <property type="entry name" value="ZF_CCHC"/>
    <property type="match status" value="1"/>
</dbReference>
<dbReference type="InterPro" id="IPR013103">
    <property type="entry name" value="RVT_2"/>
</dbReference>
<feature type="region of interest" description="Disordered" evidence="7">
    <location>
        <begin position="465"/>
        <end position="491"/>
    </location>
</feature>
<dbReference type="InterPro" id="IPR057670">
    <property type="entry name" value="SH3_retrovirus"/>
</dbReference>
<feature type="region of interest" description="Disordered" evidence="7">
    <location>
        <begin position="1152"/>
        <end position="1235"/>
    </location>
</feature>
<dbReference type="GO" id="GO:0015074">
    <property type="term" value="P:DNA integration"/>
    <property type="evidence" value="ECO:0007669"/>
    <property type="project" value="InterPro"/>
</dbReference>
<evidence type="ECO:0000256" key="5">
    <source>
        <dbReference type="PROSITE-ProRule" id="PRU00047"/>
    </source>
</evidence>
<name>A0A1P8YYH4_MAIZE</name>
<dbReference type="Pfam" id="PF22936">
    <property type="entry name" value="Pol_BBD"/>
    <property type="match status" value="1"/>
</dbReference>
<evidence type="ECO:0000256" key="3">
    <source>
        <dbReference type="ARBA" id="ARBA00022750"/>
    </source>
</evidence>
<evidence type="ECO:0000259" key="9">
    <source>
        <dbReference type="PROSITE" id="PS50994"/>
    </source>
</evidence>
<dbReference type="GO" id="GO:0003676">
    <property type="term" value="F:nucleic acid binding"/>
    <property type="evidence" value="ECO:0007669"/>
    <property type="project" value="InterPro"/>
</dbReference>
<feature type="region of interest" description="Disordered" evidence="7">
    <location>
        <begin position="975"/>
        <end position="995"/>
    </location>
</feature>
<dbReference type="InterPro" id="IPR001584">
    <property type="entry name" value="Integrase_cat-core"/>
</dbReference>
<evidence type="ECO:0000256" key="7">
    <source>
        <dbReference type="SAM" id="MobiDB-lite"/>
    </source>
</evidence>
<dbReference type="Pfam" id="PF25597">
    <property type="entry name" value="SH3_retrovirus"/>
    <property type="match status" value="1"/>
</dbReference>
<dbReference type="InterPro" id="IPR036875">
    <property type="entry name" value="Znf_CCHC_sf"/>
</dbReference>
<feature type="region of interest" description="Disordered" evidence="7">
    <location>
        <begin position="326"/>
        <end position="346"/>
    </location>
</feature>
<dbReference type="PROSITE" id="PS50994">
    <property type="entry name" value="INTEGRASE"/>
    <property type="match status" value="1"/>
</dbReference>
<feature type="compositionally biased region" description="Basic and acidic residues" evidence="7">
    <location>
        <begin position="327"/>
        <end position="336"/>
    </location>
</feature>
<dbReference type="GO" id="GO:0008270">
    <property type="term" value="F:zinc ion binding"/>
    <property type="evidence" value="ECO:0007669"/>
    <property type="project" value="UniProtKB-KW"/>
</dbReference>
<feature type="compositionally biased region" description="Basic and acidic residues" evidence="7">
    <location>
        <begin position="1"/>
        <end position="14"/>
    </location>
</feature>
<evidence type="ECO:0000256" key="1">
    <source>
        <dbReference type="ARBA" id="ARBA00022670"/>
    </source>
</evidence>
<keyword evidence="4" id="KW-0378">Hydrolase</keyword>
<keyword evidence="10" id="KW-0695">RNA-directed DNA polymerase</keyword>
<dbReference type="SMART" id="SM00343">
    <property type="entry name" value="ZnF_C2HC"/>
    <property type="match status" value="1"/>
</dbReference>
<reference evidence="10" key="1">
    <citation type="submission" date="2016-09" db="EMBL/GenBank/DDBJ databases">
        <authorList>
            <person name="Capua I."/>
            <person name="De Benedictis P."/>
            <person name="Joannis T."/>
            <person name="Lombin L.H."/>
            <person name="Cattoli G."/>
        </authorList>
    </citation>
    <scope>NUCLEOTIDE SEQUENCE</scope>
</reference>
<dbReference type="GO" id="GO:0004190">
    <property type="term" value="F:aspartic-type endopeptidase activity"/>
    <property type="evidence" value="ECO:0007669"/>
    <property type="project" value="UniProtKB-KW"/>
</dbReference>
<dbReference type="EMBL" id="KX852318">
    <property type="protein sequence ID" value="AQA29556.1"/>
    <property type="molecule type" value="Genomic_DNA"/>
</dbReference>
<protein>
    <submittedName>
        <fullName evidence="10">Reverse transcriptase</fullName>
    </submittedName>
</protein>
<keyword evidence="5" id="KW-0863">Zinc-finger</keyword>
<dbReference type="Gene3D" id="4.10.60.10">
    <property type="entry name" value="Zinc finger, CCHC-type"/>
    <property type="match status" value="1"/>
</dbReference>
<feature type="compositionally biased region" description="Basic residues" evidence="7">
    <location>
        <begin position="31"/>
        <end position="56"/>
    </location>
</feature>
<dbReference type="InterPro" id="IPR012337">
    <property type="entry name" value="RNaseH-like_sf"/>
</dbReference>
<sequence length="1581" mass="179083">MSGDHAKKEMETGDKPTTSHGKASSEESRNKGKGKEKKSSSHKSHQSGDKKKKMRKVVYYETDTSAPSTSGSDAPSITSKRHERKKFSKIPLRYPRIPKHTPLLSVPLGKPPTFDGEDYARWSDLMRFHLTSLHKSIWDVVEFGAQVTSVGDEDYDEDEVAQIQHFNSQASTILLASLSREEYNKVQGLKNAKEIWDTLKIAHEGDEVTKITKRETIEGELGRFRLRQGEEPQDMYNRLKTLVNQVRNLGSKKWDDHEMVKVILRSLVFLNPTQVQLIRGNPRYTLMSPEEVIGHFVSFELMIKGSKKINELDGPSTSEVQPVAFKATEEKKEESTPSRTPIDASKLDNEEMALVIKSFRQILKQRRGKDYKPRSKKVCYKCGKPGHFIAKCPLSSDSDRGDDKKGRRKEKKRYYKKKDSDAHVCREWDSDESSTDSSSNEDAANIAVTKGLLFPNVGHKCLMAKDDKRKKVKSRSSTKYETSSDEDNASHEEDNLRILFANLNMQQKEKLNELISAIHEKDDLLDTQEDFLIKENKKHVKVKNAYALEVEKCEKLSSELSTCHETIDNLRNENANLLTKVDSNVCNVSIPNDNVELLAKIEELNISLASLRNENEKLLAKAKELDVCNASISDLRSKNDILHAKVVELKSCKPSTSTVETLPFVLAVETLMLMLSIDHLALIKKQNDHIAQLNAKISEHDLENENFKFARSMLCSGRRPGIKGGIGFQQGGNVKINAPPKKLSNFVKGKAPMPQDNEGYILYPTGYPEDKIRRIHSRKSHSGPNHAFMYKGETSSSRQPTRAKLPKKKTPSASNDSDMSFKTFDASYVLTNKSGKVVAKYVGGKHKGSKTCVWVPKVLVSNVKGPKTIWVYASGGSSWIIDSGCTNHMTGEKKMFSSYKKNQDPQRAITFGDGNQDSLDYNLLFVSQLCKMGYNCLFTDEKSHTQETLKGFLRRAQNEFGLRIKKIRSDNGTEFKNSEKEGIKHEFSSPYTPQQNGVVERKNRTLLDMARTMLDEYKTSDRFWAEAVNTACYAINRLYLHRILKKTSYELLTGKKPNISYFRVFGSKCFILVKRGRKSKFAPKTVEGFLLGYDSNTRAYRVFNKSTGQVEVSCDVVFDETNGSQVEQVDLDEIGNEEAPCIALRNMSIGDVCPKESEEPPNAQDQPSSSMQASPPTQNEDEAQIDEGEDQRDEPPQDDGNDQGGDANDQDNEDEDPRPPHPRVHQAIQRDHPIDTILGDIHKGVTTRSRVAHFCEHYSFVSSIEPHRVEEALQDSDWVVAMQEELNNFTRNEVWHLVPRPNQNVVGTKWVFRNKQDEHGVVTRNKARLVAKGYSQVEGLDFGETYAPVARLESIRILLAYATYHDFKLYQMDVKSAFLNGPIKEEVYVEQPPGFEDSEYPNHVYKLSKALYGLKQAPRAWYECLRDFIIANGFKVGKADPTLFTKTLENDLFVCQIYVDDIIFGSTNESTCEEFSRIMTQKFEMSMMGELKYFLGFQVKQLQEGTFISQTKYIQDILTKFGMKDAKPIKTPMGTNGHLDLDAGGKSVDQKKKHIGDLPVLGKMLGVLGFKEAKFRSSFYR</sequence>
<keyword evidence="10" id="KW-0808">Transferase</keyword>
<dbReference type="SUPFAM" id="SSF53098">
    <property type="entry name" value="Ribonuclease H-like"/>
    <property type="match status" value="1"/>
</dbReference>
<dbReference type="SUPFAM" id="SSF57756">
    <property type="entry name" value="Retrovirus zinc finger-like domains"/>
    <property type="match status" value="1"/>
</dbReference>
<evidence type="ECO:0000256" key="4">
    <source>
        <dbReference type="ARBA" id="ARBA00022801"/>
    </source>
</evidence>
<feature type="compositionally biased region" description="Acidic residues" evidence="7">
    <location>
        <begin position="1179"/>
        <end position="1201"/>
    </location>
</feature>
<accession>A0A1P8YYH4</accession>
<feature type="compositionally biased region" description="Basic residues" evidence="7">
    <location>
        <begin position="406"/>
        <end position="416"/>
    </location>
</feature>
<feature type="region of interest" description="Disordered" evidence="7">
    <location>
        <begin position="777"/>
        <end position="816"/>
    </location>
</feature>
<dbReference type="InterPro" id="IPR043502">
    <property type="entry name" value="DNA/RNA_pol_sf"/>
</dbReference>
<gene>
    <name evidence="10" type="ORF">FGENESH_1</name>
</gene>
<dbReference type="PANTHER" id="PTHR42648">
    <property type="entry name" value="TRANSPOSASE, PUTATIVE-RELATED"/>
    <property type="match status" value="1"/>
</dbReference>
<keyword evidence="5" id="KW-0862">Zinc</keyword>
<dbReference type="InterPro" id="IPR001878">
    <property type="entry name" value="Znf_CCHC"/>
</dbReference>
<feature type="coiled-coil region" evidence="6">
    <location>
        <begin position="553"/>
        <end position="628"/>
    </location>
</feature>
<feature type="domain" description="CCHC-type" evidence="8">
    <location>
        <begin position="379"/>
        <end position="393"/>
    </location>
</feature>
<proteinExistence type="predicted"/>
<evidence type="ECO:0000259" key="8">
    <source>
        <dbReference type="PROSITE" id="PS50158"/>
    </source>
</evidence>
<dbReference type="Pfam" id="PF00098">
    <property type="entry name" value="zf-CCHC"/>
    <property type="match status" value="1"/>
</dbReference>
<keyword evidence="6" id="KW-0175">Coiled coil</keyword>
<evidence type="ECO:0000256" key="6">
    <source>
        <dbReference type="SAM" id="Coils"/>
    </source>
</evidence>
<dbReference type="SUPFAM" id="SSF56672">
    <property type="entry name" value="DNA/RNA polymerases"/>
    <property type="match status" value="1"/>
</dbReference>
<feature type="compositionally biased region" description="Basic and acidic residues" evidence="7">
    <location>
        <begin position="975"/>
        <end position="987"/>
    </location>
</feature>
<reference evidence="10" key="2">
    <citation type="journal article" date="2017" name="EMBO J.">
        <title>Loss of pollen-specific phospholipase NOT LIKE DAD triggers gynogenesis in maize.</title>
        <authorList>
            <person name="Gilles L.M."/>
            <person name="Khaled A."/>
            <person name="Laffaire J.B."/>
            <person name="Chaignon S."/>
            <person name="Gendrot G."/>
            <person name="Laplaige J."/>
            <person name="Berges H."/>
            <person name="Beydon G."/>
            <person name="Bayle V."/>
            <person name="Barret P."/>
            <person name="Comadran J."/>
            <person name="Martinant J.P."/>
            <person name="Rogowsky P.M."/>
            <person name="Widiez T."/>
        </authorList>
    </citation>
    <scope>NUCLEOTIDE SEQUENCE</scope>
</reference>
<dbReference type="InterPro" id="IPR039537">
    <property type="entry name" value="Retrotran_Ty1/copia-like"/>
</dbReference>
<dbReference type="Pfam" id="PF07727">
    <property type="entry name" value="RVT_2"/>
    <property type="match status" value="1"/>
</dbReference>
<dbReference type="Pfam" id="PF14223">
    <property type="entry name" value="Retrotran_gag_2"/>
    <property type="match status" value="1"/>
</dbReference>
<keyword evidence="2" id="KW-0479">Metal-binding</keyword>
<dbReference type="Gene3D" id="3.30.420.10">
    <property type="entry name" value="Ribonuclease H-like superfamily/Ribonuclease H"/>
    <property type="match status" value="1"/>
</dbReference>
<evidence type="ECO:0000313" key="10">
    <source>
        <dbReference type="EMBL" id="AQA29556.1"/>
    </source>
</evidence>
<feature type="region of interest" description="Disordered" evidence="7">
    <location>
        <begin position="1"/>
        <end position="87"/>
    </location>
</feature>
<evidence type="ECO:0000256" key="2">
    <source>
        <dbReference type="ARBA" id="ARBA00022723"/>
    </source>
</evidence>
<dbReference type="GO" id="GO:0003964">
    <property type="term" value="F:RNA-directed DNA polymerase activity"/>
    <property type="evidence" value="ECO:0007669"/>
    <property type="project" value="UniProtKB-KW"/>
</dbReference>
<keyword evidence="10" id="KW-0548">Nucleotidyltransferase</keyword>
<dbReference type="GO" id="GO:0006508">
    <property type="term" value="P:proteolysis"/>
    <property type="evidence" value="ECO:0007669"/>
    <property type="project" value="UniProtKB-KW"/>
</dbReference>
<keyword evidence="3" id="KW-0064">Aspartyl protease</keyword>
<organism evidence="10">
    <name type="scientific">Zea mays</name>
    <name type="common">Maize</name>
    <dbReference type="NCBI Taxonomy" id="4577"/>
    <lineage>
        <taxon>Eukaryota</taxon>
        <taxon>Viridiplantae</taxon>
        <taxon>Streptophyta</taxon>
        <taxon>Embryophyta</taxon>
        <taxon>Tracheophyta</taxon>
        <taxon>Spermatophyta</taxon>
        <taxon>Magnoliopsida</taxon>
        <taxon>Liliopsida</taxon>
        <taxon>Poales</taxon>
        <taxon>Poaceae</taxon>
        <taxon>PACMAD clade</taxon>
        <taxon>Panicoideae</taxon>
        <taxon>Andropogonodae</taxon>
        <taxon>Andropogoneae</taxon>
        <taxon>Tripsacinae</taxon>
        <taxon>Zea</taxon>
    </lineage>
</organism>
<feature type="compositionally biased region" description="Polar residues" evidence="7">
    <location>
        <begin position="1163"/>
        <end position="1178"/>
    </location>
</feature>
<feature type="domain" description="Integrase catalytic" evidence="9">
    <location>
        <begin position="901"/>
        <end position="1056"/>
    </location>
</feature>
<dbReference type="InterPro" id="IPR054722">
    <property type="entry name" value="PolX-like_BBD"/>
</dbReference>
<keyword evidence="1" id="KW-0645">Protease</keyword>
<dbReference type="PANTHER" id="PTHR42648:SF21">
    <property type="entry name" value="CYSTEINE-RICH RLK (RECEPTOR-LIKE PROTEIN KINASE) 8"/>
    <property type="match status" value="1"/>
</dbReference>
<feature type="compositionally biased region" description="Polar residues" evidence="7">
    <location>
        <begin position="62"/>
        <end position="78"/>
    </location>
</feature>
<dbReference type="InterPro" id="IPR036397">
    <property type="entry name" value="RNaseH_sf"/>
</dbReference>
<feature type="region of interest" description="Disordered" evidence="7">
    <location>
        <begin position="393"/>
        <end position="416"/>
    </location>
</feature>